<name>A0A392NTS5_9FABA</name>
<sequence length="50" mass="5748">MDKAFDMLGSVSPGNVSSRFKVRVLRLWNVYSFTKPNKVNSIEMVLIDEK</sequence>
<organism evidence="1 2">
    <name type="scientific">Trifolium medium</name>
    <dbReference type="NCBI Taxonomy" id="97028"/>
    <lineage>
        <taxon>Eukaryota</taxon>
        <taxon>Viridiplantae</taxon>
        <taxon>Streptophyta</taxon>
        <taxon>Embryophyta</taxon>
        <taxon>Tracheophyta</taxon>
        <taxon>Spermatophyta</taxon>
        <taxon>Magnoliopsida</taxon>
        <taxon>eudicotyledons</taxon>
        <taxon>Gunneridae</taxon>
        <taxon>Pentapetalae</taxon>
        <taxon>rosids</taxon>
        <taxon>fabids</taxon>
        <taxon>Fabales</taxon>
        <taxon>Fabaceae</taxon>
        <taxon>Papilionoideae</taxon>
        <taxon>50 kb inversion clade</taxon>
        <taxon>NPAAA clade</taxon>
        <taxon>Hologalegina</taxon>
        <taxon>IRL clade</taxon>
        <taxon>Trifolieae</taxon>
        <taxon>Trifolium</taxon>
    </lineage>
</organism>
<dbReference type="AlphaFoldDB" id="A0A392NTS5"/>
<dbReference type="Proteomes" id="UP000265520">
    <property type="component" value="Unassembled WGS sequence"/>
</dbReference>
<evidence type="ECO:0000313" key="2">
    <source>
        <dbReference type="Proteomes" id="UP000265520"/>
    </source>
</evidence>
<evidence type="ECO:0000313" key="1">
    <source>
        <dbReference type="EMBL" id="MCI02832.1"/>
    </source>
</evidence>
<accession>A0A392NTS5</accession>
<feature type="non-terminal residue" evidence="1">
    <location>
        <position position="50"/>
    </location>
</feature>
<keyword evidence="2" id="KW-1185">Reference proteome</keyword>
<dbReference type="EMBL" id="LXQA010050338">
    <property type="protein sequence ID" value="MCI02832.1"/>
    <property type="molecule type" value="Genomic_DNA"/>
</dbReference>
<comment type="caution">
    <text evidence="1">The sequence shown here is derived from an EMBL/GenBank/DDBJ whole genome shotgun (WGS) entry which is preliminary data.</text>
</comment>
<proteinExistence type="predicted"/>
<protein>
    <submittedName>
        <fullName evidence="1">Replication factor A protein</fullName>
    </submittedName>
</protein>
<reference evidence="1 2" key="1">
    <citation type="journal article" date="2018" name="Front. Plant Sci.">
        <title>Red Clover (Trifolium pratense) and Zigzag Clover (T. medium) - A Picture of Genomic Similarities and Differences.</title>
        <authorList>
            <person name="Dluhosova J."/>
            <person name="Istvanek J."/>
            <person name="Nedelnik J."/>
            <person name="Repkova J."/>
        </authorList>
    </citation>
    <scope>NUCLEOTIDE SEQUENCE [LARGE SCALE GENOMIC DNA]</scope>
    <source>
        <strain evidence="2">cv. 10/8</strain>
        <tissue evidence="1">Leaf</tissue>
    </source>
</reference>